<gene>
    <name evidence="4" type="ORF">ARMOST_00095</name>
</gene>
<dbReference type="Pfam" id="PF07714">
    <property type="entry name" value="PK_Tyr_Ser-Thr"/>
    <property type="match status" value="1"/>
</dbReference>
<dbReference type="InterPro" id="IPR001245">
    <property type="entry name" value="Ser-Thr/Tyr_kinase_cat_dom"/>
</dbReference>
<dbReference type="OMA" id="ANKKQCH"/>
<protein>
    <recommendedName>
        <fullName evidence="3">Protein kinase domain-containing protein</fullName>
    </recommendedName>
</protein>
<dbReference type="InterPro" id="IPR051681">
    <property type="entry name" value="Ser/Thr_Kinases-Pseudokinases"/>
</dbReference>
<dbReference type="SUPFAM" id="SSF56112">
    <property type="entry name" value="Protein kinase-like (PK-like)"/>
    <property type="match status" value="1"/>
</dbReference>
<evidence type="ECO:0000256" key="2">
    <source>
        <dbReference type="ARBA" id="ARBA00022840"/>
    </source>
</evidence>
<keyword evidence="2" id="KW-0067">ATP-binding</keyword>
<dbReference type="Gene3D" id="1.10.510.10">
    <property type="entry name" value="Transferase(Phosphotransferase) domain 1"/>
    <property type="match status" value="1"/>
</dbReference>
<dbReference type="STRING" id="47428.A0A284QK68"/>
<dbReference type="OrthoDB" id="10261027at2759"/>
<dbReference type="AlphaFoldDB" id="A0A284QK68"/>
<evidence type="ECO:0000313" key="5">
    <source>
        <dbReference type="Proteomes" id="UP000219338"/>
    </source>
</evidence>
<dbReference type="GO" id="GO:0005524">
    <property type="term" value="F:ATP binding"/>
    <property type="evidence" value="ECO:0007669"/>
    <property type="project" value="UniProtKB-KW"/>
</dbReference>
<dbReference type="PROSITE" id="PS50011">
    <property type="entry name" value="PROTEIN_KINASE_DOM"/>
    <property type="match status" value="1"/>
</dbReference>
<dbReference type="SMART" id="SM00220">
    <property type="entry name" value="S_TKc"/>
    <property type="match status" value="1"/>
</dbReference>
<proteinExistence type="predicted"/>
<dbReference type="Proteomes" id="UP000219338">
    <property type="component" value="Unassembled WGS sequence"/>
</dbReference>
<evidence type="ECO:0000259" key="3">
    <source>
        <dbReference type="PROSITE" id="PS50011"/>
    </source>
</evidence>
<keyword evidence="1" id="KW-0547">Nucleotide-binding</keyword>
<dbReference type="InterPro" id="IPR000719">
    <property type="entry name" value="Prot_kinase_dom"/>
</dbReference>
<evidence type="ECO:0000256" key="1">
    <source>
        <dbReference type="ARBA" id="ARBA00022741"/>
    </source>
</evidence>
<dbReference type="InterPro" id="IPR036537">
    <property type="entry name" value="Adaptor_Cbl_N_dom_sf"/>
</dbReference>
<dbReference type="PROSITE" id="PS00108">
    <property type="entry name" value="PROTEIN_KINASE_ST"/>
    <property type="match status" value="1"/>
</dbReference>
<feature type="domain" description="Protein kinase" evidence="3">
    <location>
        <begin position="224"/>
        <end position="495"/>
    </location>
</feature>
<dbReference type="GO" id="GO:0004674">
    <property type="term" value="F:protein serine/threonine kinase activity"/>
    <property type="evidence" value="ECO:0007669"/>
    <property type="project" value="TreeGrafter"/>
</dbReference>
<dbReference type="CDD" id="cd21037">
    <property type="entry name" value="MLKL_NTD"/>
    <property type="match status" value="1"/>
</dbReference>
<sequence length="557" mass="63916">MDVVLSLTPVPCLAYAYALLKFIWTTITALDTLKQQLEILATTAATLLSVLDRELKTRKAIPERISAHLRETEDVLRHVSAFVNKVKEQNFLQNLYHKDDYMAQIDCFHKRILSLMHAFQISSLVNVQEMLARFKKSQKTDRAALLRRLRELEKNQMLLMKMIGASHENIRTMISALQQQINKGTSDNIERRFFTKTLHHLSTVSTKSVKLVKTEPWTIDSSDVEFGEQIDEGAFGKVYKGVWHRKKVAIKVFKTDISPSAESIHKEIEADVGFSPASKYSAWVYQSCRQSPAYEPFRIAFLGANTSDGVPFIVTPYLRNGNSRKFVQTHPNCDRLKILIDIAHGLLYLHSRKIVHGDLKAVNVLIDDAQTAVLCDFGLSQIQEEMMKRTSLPKIGSPNWMSPERLSGAPLRPAADIYSFSMTIYELYTLQVPLAHLSDEDFLPLVGYDDLRPQRPESDLITDAIWNVMTQCWMRDPAKRPATHRVSTILEHLRVTQQKYRSRLHKRIYGDKKESPTRLMPYGSDIVQQKRRSRLHKRICGDKKDNPFRITCTSDTD</sequence>
<organism evidence="4 5">
    <name type="scientific">Armillaria ostoyae</name>
    <name type="common">Armillaria root rot fungus</name>
    <dbReference type="NCBI Taxonomy" id="47428"/>
    <lineage>
        <taxon>Eukaryota</taxon>
        <taxon>Fungi</taxon>
        <taxon>Dikarya</taxon>
        <taxon>Basidiomycota</taxon>
        <taxon>Agaricomycotina</taxon>
        <taxon>Agaricomycetes</taxon>
        <taxon>Agaricomycetidae</taxon>
        <taxon>Agaricales</taxon>
        <taxon>Marasmiineae</taxon>
        <taxon>Physalacriaceae</taxon>
        <taxon>Armillaria</taxon>
    </lineage>
</organism>
<dbReference type="InterPro" id="IPR008271">
    <property type="entry name" value="Ser/Thr_kinase_AS"/>
</dbReference>
<dbReference type="Gene3D" id="1.20.930.20">
    <property type="entry name" value="Adaptor protein Cbl, N-terminal domain"/>
    <property type="match status" value="1"/>
</dbReference>
<reference evidence="5" key="1">
    <citation type="journal article" date="2017" name="Nat. Ecol. Evol.">
        <title>Genome expansion and lineage-specific genetic innovations in the forest pathogenic fungi Armillaria.</title>
        <authorList>
            <person name="Sipos G."/>
            <person name="Prasanna A.N."/>
            <person name="Walter M.C."/>
            <person name="O'Connor E."/>
            <person name="Balint B."/>
            <person name="Krizsan K."/>
            <person name="Kiss B."/>
            <person name="Hess J."/>
            <person name="Varga T."/>
            <person name="Slot J."/>
            <person name="Riley R."/>
            <person name="Boka B."/>
            <person name="Rigling D."/>
            <person name="Barry K."/>
            <person name="Lee J."/>
            <person name="Mihaltcheva S."/>
            <person name="LaButti K."/>
            <person name="Lipzen A."/>
            <person name="Waldron R."/>
            <person name="Moloney N.M."/>
            <person name="Sperisen C."/>
            <person name="Kredics L."/>
            <person name="Vagvoelgyi C."/>
            <person name="Patrignani A."/>
            <person name="Fitzpatrick D."/>
            <person name="Nagy I."/>
            <person name="Doyle S."/>
            <person name="Anderson J.B."/>
            <person name="Grigoriev I.V."/>
            <person name="Gueldener U."/>
            <person name="Muensterkoetter M."/>
            <person name="Nagy L.G."/>
        </authorList>
    </citation>
    <scope>NUCLEOTIDE SEQUENCE [LARGE SCALE GENOMIC DNA]</scope>
    <source>
        <strain evidence="5">C18/9</strain>
    </source>
</reference>
<dbReference type="GO" id="GO:0007166">
    <property type="term" value="P:cell surface receptor signaling pathway"/>
    <property type="evidence" value="ECO:0007669"/>
    <property type="project" value="InterPro"/>
</dbReference>
<evidence type="ECO:0000313" key="4">
    <source>
        <dbReference type="EMBL" id="SJK96849.1"/>
    </source>
</evidence>
<name>A0A284QK68_ARMOS</name>
<dbReference type="PRINTS" id="PR00109">
    <property type="entry name" value="TYRKINASE"/>
</dbReference>
<dbReference type="PANTHER" id="PTHR44329:SF298">
    <property type="entry name" value="MIXED LINEAGE KINASE DOMAIN-LIKE PROTEIN"/>
    <property type="match status" value="1"/>
</dbReference>
<accession>A0A284QK68</accession>
<dbReference type="EMBL" id="FUEG01000001">
    <property type="protein sequence ID" value="SJK96849.1"/>
    <property type="molecule type" value="Genomic_DNA"/>
</dbReference>
<dbReference type="InterPro" id="IPR011009">
    <property type="entry name" value="Kinase-like_dom_sf"/>
</dbReference>
<dbReference type="PANTHER" id="PTHR44329">
    <property type="entry name" value="SERINE/THREONINE-PROTEIN KINASE TNNI3K-RELATED"/>
    <property type="match status" value="1"/>
</dbReference>
<dbReference type="Gene3D" id="3.30.200.20">
    <property type="entry name" value="Phosphorylase Kinase, domain 1"/>
    <property type="match status" value="1"/>
</dbReference>
<dbReference type="InterPro" id="IPR059179">
    <property type="entry name" value="MLKL-like_MCAfunc"/>
</dbReference>
<keyword evidence="5" id="KW-1185">Reference proteome</keyword>